<protein>
    <submittedName>
        <fullName evidence="5">Tetratricopeptide repeat protein</fullName>
    </submittedName>
</protein>
<keyword evidence="2 3" id="KW-0802">TPR repeat</keyword>
<dbReference type="GO" id="GO:0046813">
    <property type="term" value="P:receptor-mediated virion attachment to host cell"/>
    <property type="evidence" value="ECO:0007669"/>
    <property type="project" value="TreeGrafter"/>
</dbReference>
<dbReference type="AlphaFoldDB" id="A0AAN1UV07"/>
<sequence length="265" mass="29300">MTAWLKLSLILICGCLICWAGSVWAQPPVPGFAAIQAGQYSLANRQLTHAIAQSPAESVLYSNRCLARLFLEQYEEAIADCSEAIALQPHETEAWLNRGLAYYRQGQAREAIADFSQILQQTPNDYRAYYNRGLAHLDAAQTEEAIADFQQALSHLPASDAIAAVDLHTDLCMSELHRAQPIRAVSACTQALELQSSAARARYLRALAQWQLHQPQEAIADLQQACNAFEQEGATTALARAKQLLQHWRQQSSLVATLEDLFPPS</sequence>
<accession>A0AAN1UV07</accession>
<organism evidence="5 6">
    <name type="scientific">Synechococcus elongatus PCC 11801</name>
    <dbReference type="NCBI Taxonomy" id="2219813"/>
    <lineage>
        <taxon>Bacteria</taxon>
        <taxon>Bacillati</taxon>
        <taxon>Cyanobacteriota</taxon>
        <taxon>Cyanophyceae</taxon>
        <taxon>Synechococcales</taxon>
        <taxon>Synechococcaceae</taxon>
        <taxon>Synechococcus</taxon>
    </lineage>
</organism>
<dbReference type="Proteomes" id="UP000267249">
    <property type="component" value="Chromosome"/>
</dbReference>
<evidence type="ECO:0000256" key="2">
    <source>
        <dbReference type="ARBA" id="ARBA00022803"/>
    </source>
</evidence>
<evidence type="ECO:0000256" key="1">
    <source>
        <dbReference type="ARBA" id="ARBA00022737"/>
    </source>
</evidence>
<dbReference type="PROSITE" id="PS50293">
    <property type="entry name" value="TPR_REGION"/>
    <property type="match status" value="1"/>
</dbReference>
<evidence type="ECO:0000256" key="4">
    <source>
        <dbReference type="SAM" id="SignalP"/>
    </source>
</evidence>
<dbReference type="SMART" id="SM00028">
    <property type="entry name" value="TPR"/>
    <property type="match status" value="5"/>
</dbReference>
<dbReference type="PANTHER" id="PTHR44858">
    <property type="entry name" value="TETRATRICOPEPTIDE REPEAT PROTEIN 6"/>
    <property type="match status" value="1"/>
</dbReference>
<dbReference type="Pfam" id="PF13371">
    <property type="entry name" value="TPR_9"/>
    <property type="match status" value="1"/>
</dbReference>
<dbReference type="EMBL" id="CP030139">
    <property type="protein sequence ID" value="AZB73210.1"/>
    <property type="molecule type" value="Genomic_DNA"/>
</dbReference>
<evidence type="ECO:0000313" key="5">
    <source>
        <dbReference type="EMBL" id="AZB73210.1"/>
    </source>
</evidence>
<evidence type="ECO:0000313" key="6">
    <source>
        <dbReference type="Proteomes" id="UP000267249"/>
    </source>
</evidence>
<feature type="chain" id="PRO_5042902232" evidence="4">
    <location>
        <begin position="26"/>
        <end position="265"/>
    </location>
</feature>
<keyword evidence="1" id="KW-0677">Repeat</keyword>
<dbReference type="PROSITE" id="PS50005">
    <property type="entry name" value="TPR"/>
    <property type="match status" value="2"/>
</dbReference>
<name>A0AAN1UV07_SYNEL</name>
<dbReference type="InterPro" id="IPR011990">
    <property type="entry name" value="TPR-like_helical_dom_sf"/>
</dbReference>
<reference evidence="5 6" key="1">
    <citation type="journal article" date="2018" name="Sci. Rep.">
        <title>Genome Features and Biochemical Characteristics of a Robust, Fast Growing and Naturally Transformable Cyanobacterium Synechococcus elongatus PCC 11801 Isolated from India.</title>
        <authorList>
            <person name="Jaiswal D."/>
            <person name="Sengupta A."/>
            <person name="Sohoni S."/>
            <person name="Sengupta S."/>
            <person name="Phadnavis A.G."/>
            <person name="Pakrasi H.B."/>
            <person name="Wangikar P.P."/>
        </authorList>
    </citation>
    <scope>NUCLEOTIDE SEQUENCE [LARGE SCALE GENOMIC DNA]</scope>
    <source>
        <strain evidence="5 6">PCC 11801</strain>
    </source>
</reference>
<feature type="repeat" description="TPR" evidence="3">
    <location>
        <begin position="92"/>
        <end position="125"/>
    </location>
</feature>
<dbReference type="Gene3D" id="1.25.40.10">
    <property type="entry name" value="Tetratricopeptide repeat domain"/>
    <property type="match status" value="3"/>
</dbReference>
<dbReference type="GO" id="GO:0009279">
    <property type="term" value="C:cell outer membrane"/>
    <property type="evidence" value="ECO:0007669"/>
    <property type="project" value="TreeGrafter"/>
</dbReference>
<dbReference type="Pfam" id="PF00515">
    <property type="entry name" value="TPR_1"/>
    <property type="match status" value="1"/>
</dbReference>
<dbReference type="SUPFAM" id="SSF48452">
    <property type="entry name" value="TPR-like"/>
    <property type="match status" value="1"/>
</dbReference>
<dbReference type="PANTHER" id="PTHR44858:SF1">
    <property type="entry name" value="UDP-N-ACETYLGLUCOSAMINE--PEPTIDE N-ACETYLGLUCOSAMINYLTRANSFERASE SPINDLY-RELATED"/>
    <property type="match status" value="1"/>
</dbReference>
<feature type="signal peptide" evidence="4">
    <location>
        <begin position="1"/>
        <end position="25"/>
    </location>
</feature>
<keyword evidence="4" id="KW-0732">Signal</keyword>
<feature type="repeat" description="TPR" evidence="3">
    <location>
        <begin position="126"/>
        <end position="159"/>
    </location>
</feature>
<dbReference type="InterPro" id="IPR050498">
    <property type="entry name" value="Ycf3"/>
</dbReference>
<dbReference type="RefSeq" id="WP_208673779.1">
    <property type="nucleotide sequence ID" value="NZ_CP030139.2"/>
</dbReference>
<proteinExistence type="predicted"/>
<evidence type="ECO:0000256" key="3">
    <source>
        <dbReference type="PROSITE-ProRule" id="PRU00339"/>
    </source>
</evidence>
<dbReference type="InterPro" id="IPR019734">
    <property type="entry name" value="TPR_rpt"/>
</dbReference>
<dbReference type="Pfam" id="PF13432">
    <property type="entry name" value="TPR_16"/>
    <property type="match status" value="1"/>
</dbReference>
<gene>
    <name evidence="5" type="ORF">DOP62_11230</name>
</gene>